<dbReference type="Pfam" id="PF17147">
    <property type="entry name" value="PFOR_II"/>
    <property type="match status" value="1"/>
</dbReference>
<dbReference type="InterPro" id="IPR033412">
    <property type="entry name" value="PFOR_II"/>
</dbReference>
<name>A0A0M0BR58_9ARCH</name>
<dbReference type="GO" id="GO:0019752">
    <property type="term" value="P:carboxylic acid metabolic process"/>
    <property type="evidence" value="ECO:0007669"/>
    <property type="project" value="UniProtKB-ARBA"/>
</dbReference>
<dbReference type="PANTHER" id="PTHR32154:SF0">
    <property type="entry name" value="PYRUVATE-FLAVODOXIN OXIDOREDUCTASE-RELATED"/>
    <property type="match status" value="1"/>
</dbReference>
<evidence type="ECO:0000256" key="2">
    <source>
        <dbReference type="ARBA" id="ARBA00023002"/>
    </source>
</evidence>
<dbReference type="GO" id="GO:0016903">
    <property type="term" value="F:oxidoreductase activity, acting on the aldehyde or oxo group of donors"/>
    <property type="evidence" value="ECO:0007669"/>
    <property type="project" value="UniProtKB-ARBA"/>
</dbReference>
<protein>
    <recommendedName>
        <fullName evidence="7">Pyruvate ferredoxin oxidoreductase</fullName>
    </recommendedName>
</protein>
<comment type="caution">
    <text evidence="5">The sequence shown here is derived from an EMBL/GenBank/DDBJ whole genome shotgun (WGS) entry which is preliminary data.</text>
</comment>
<dbReference type="CDD" id="cd07034">
    <property type="entry name" value="TPP_PYR_PFOR_IOR-alpha_like"/>
    <property type="match status" value="1"/>
</dbReference>
<evidence type="ECO:0000313" key="6">
    <source>
        <dbReference type="Proteomes" id="UP000037210"/>
    </source>
</evidence>
<dbReference type="FunFam" id="3.40.50.970:FF:000012">
    <property type="entry name" value="Pyruvate:ferredoxin (Flavodoxin) oxidoreductase"/>
    <property type="match status" value="1"/>
</dbReference>
<dbReference type="Gene3D" id="3.40.50.970">
    <property type="match status" value="1"/>
</dbReference>
<accession>A0A0M0BR58</accession>
<dbReference type="PANTHER" id="PTHR32154">
    <property type="entry name" value="PYRUVATE-FLAVODOXIN OXIDOREDUCTASE-RELATED"/>
    <property type="match status" value="1"/>
</dbReference>
<evidence type="ECO:0000313" key="5">
    <source>
        <dbReference type="EMBL" id="KON30865.1"/>
    </source>
</evidence>
<feature type="domain" description="Pyruvate flavodoxin/ferredoxin oxidoreductase pyrimidine binding" evidence="3">
    <location>
        <begin position="18"/>
        <end position="240"/>
    </location>
</feature>
<dbReference type="PATRIC" id="fig|1685127.3.peg.713"/>
<keyword evidence="2" id="KW-0560">Oxidoreductase</keyword>
<comment type="subunit">
    <text evidence="1">Heterotetramer of one alpha, one beta, one delta and one gamma chain.</text>
</comment>
<evidence type="ECO:0000259" key="3">
    <source>
        <dbReference type="Pfam" id="PF01855"/>
    </source>
</evidence>
<dbReference type="Pfam" id="PF01855">
    <property type="entry name" value="POR_N"/>
    <property type="match status" value="1"/>
</dbReference>
<dbReference type="Gene3D" id="3.40.50.920">
    <property type="match status" value="1"/>
</dbReference>
<dbReference type="AlphaFoldDB" id="A0A0M0BR58"/>
<feature type="domain" description="Pyruvate:ferredoxin oxidoreductase core" evidence="4">
    <location>
        <begin position="261"/>
        <end position="366"/>
    </location>
</feature>
<organism evidence="5 6">
    <name type="scientific">miscellaneous Crenarchaeota group-15 archaeon DG-45</name>
    <dbReference type="NCBI Taxonomy" id="1685127"/>
    <lineage>
        <taxon>Archaea</taxon>
        <taxon>Candidatus Bathyarchaeota</taxon>
        <taxon>MCG-15</taxon>
    </lineage>
</organism>
<dbReference type="Proteomes" id="UP000037210">
    <property type="component" value="Unassembled WGS sequence"/>
</dbReference>
<evidence type="ECO:0000256" key="1">
    <source>
        <dbReference type="ARBA" id="ARBA00011595"/>
    </source>
</evidence>
<dbReference type="SUPFAM" id="SSF52518">
    <property type="entry name" value="Thiamin diphosphate-binding fold (THDP-binding)"/>
    <property type="match status" value="1"/>
</dbReference>
<dbReference type="GO" id="GO:0044272">
    <property type="term" value="P:sulfur compound biosynthetic process"/>
    <property type="evidence" value="ECO:0007669"/>
    <property type="project" value="UniProtKB-ARBA"/>
</dbReference>
<dbReference type="InterPro" id="IPR009014">
    <property type="entry name" value="Transketo_C/PFOR_II"/>
</dbReference>
<dbReference type="InterPro" id="IPR050722">
    <property type="entry name" value="Pyruvate:ferred/Flavod_OxRd"/>
</dbReference>
<reference evidence="5 6" key="1">
    <citation type="submission" date="2015-06" db="EMBL/GenBank/DDBJ databases">
        <title>New insights into the roles of widespread benthic archaea in carbon and nitrogen cycling.</title>
        <authorList>
            <person name="Lazar C.S."/>
            <person name="Baker B.J."/>
            <person name="Seitz K.W."/>
            <person name="Hyde A.S."/>
            <person name="Dick G.J."/>
            <person name="Hinrichs K.-U."/>
            <person name="Teske A.P."/>
        </authorList>
    </citation>
    <scope>NUCLEOTIDE SEQUENCE [LARGE SCALE GENOMIC DNA]</scope>
    <source>
        <strain evidence="5">DG-45</strain>
    </source>
</reference>
<dbReference type="FunFam" id="3.40.50.920:FF:000010">
    <property type="entry name" value="Pyruvate ferredoxin oxidoreductase, alpha subunit"/>
    <property type="match status" value="1"/>
</dbReference>
<proteinExistence type="predicted"/>
<evidence type="ECO:0008006" key="7">
    <source>
        <dbReference type="Google" id="ProtNLM"/>
    </source>
</evidence>
<dbReference type="InterPro" id="IPR029061">
    <property type="entry name" value="THDP-binding"/>
</dbReference>
<evidence type="ECO:0000259" key="4">
    <source>
        <dbReference type="Pfam" id="PF17147"/>
    </source>
</evidence>
<dbReference type="SUPFAM" id="SSF52922">
    <property type="entry name" value="TK C-terminal domain-like"/>
    <property type="match status" value="1"/>
</dbReference>
<sequence>MAREKIDFITGNDAVAYAVKLARVQVIAAYPITPQSPVTEKLSEYIADGELEAEFINVEGEHSCLAAMRGAGVCGVRTFTATCGPGLMYAHENLECVHRDRTPLVIAVPNRSYSTIFPDYTDSMPEATTGFIQLFAESAQETLDTTLQGFRIAEDHRVLMPLMVLYDGYVTSHTGATVRLPSQEDADRFLPPYRPYVVMVDPDRSEHILWERPTVPLQEMEHEEAMANAKEVIEEANREYAGIFGRGYGDGLLETYRVEGAEAVLVTMASMTGTARQVVDALREEGEEVGLIRLRSFRPFPAEAFQELQRRHGFRAMGVCERDVTHGCNYGEVFGDLKAALYEMDERPRLVNFILGLGGSDIRVSDLTFALRRALEAGRTGKVERSTWFGHELGAPDARMAVF</sequence>
<dbReference type="EMBL" id="LFWZ01000019">
    <property type="protein sequence ID" value="KON30865.1"/>
    <property type="molecule type" value="Genomic_DNA"/>
</dbReference>
<dbReference type="GO" id="GO:0006979">
    <property type="term" value="P:response to oxidative stress"/>
    <property type="evidence" value="ECO:0007669"/>
    <property type="project" value="TreeGrafter"/>
</dbReference>
<dbReference type="InterPro" id="IPR002880">
    <property type="entry name" value="Pyrv_Fd/Flavodoxin_OxRdtase_N"/>
</dbReference>
<gene>
    <name evidence="5" type="ORF">AC482_02635</name>
</gene>